<sequence precursor="true">MSILKNFRRTRAAAKAELKAAKARTKSQVKAANKANKRQQKLLAKQEKALIKSEEKGLKKRRKHEYKMAKKELEKIKAGKFNAQTISRYASALRTAAPLLLPLVYRGITAARGRAEDTRAKQAGVTPSQLASFSGHGASLKARIQGIRNSLENTALPAGFQRDVKDRLEELDAAVDNAEFMTPQQRTRAHNTINNDIDTVTNEIQQRLVKEG</sequence>
<protein>
    <submittedName>
        <fullName evidence="2">Uncharacterized protein</fullName>
    </submittedName>
</protein>
<dbReference type="InterPro" id="IPR045522">
    <property type="entry name" value="DUF6474"/>
</dbReference>
<dbReference type="KEGG" id="cee:CENDO_10760"/>
<keyword evidence="3" id="KW-1185">Reference proteome</keyword>
<dbReference type="RefSeq" id="WP_136141992.1">
    <property type="nucleotide sequence ID" value="NZ_CP039247.1"/>
</dbReference>
<dbReference type="Pfam" id="PF20079">
    <property type="entry name" value="DUF6474"/>
    <property type="match status" value="1"/>
</dbReference>
<accession>A0A4P7QIA8</accession>
<dbReference type="Proteomes" id="UP000296352">
    <property type="component" value="Chromosome"/>
</dbReference>
<evidence type="ECO:0000256" key="1">
    <source>
        <dbReference type="SAM" id="MobiDB-lite"/>
    </source>
</evidence>
<dbReference type="OrthoDB" id="4424402at2"/>
<proteinExistence type="predicted"/>
<evidence type="ECO:0000313" key="3">
    <source>
        <dbReference type="Proteomes" id="UP000296352"/>
    </source>
</evidence>
<reference evidence="2 3" key="1">
    <citation type="submission" date="2019-04" db="EMBL/GenBank/DDBJ databases">
        <title>Corynebacterium endometrii sp. nov., isolated from the uterus of a cow with endometritis.</title>
        <authorList>
            <person name="Ballas P."/>
            <person name="Ruckert C."/>
            <person name="Wagener K."/>
            <person name="Drillich M."/>
            <person name="Kaempfer P."/>
            <person name="Busse H.-J."/>
            <person name="Ehling-Schulz M."/>
        </authorList>
    </citation>
    <scope>NUCLEOTIDE SEQUENCE [LARGE SCALE GENOMIC DNA]</scope>
    <source>
        <strain evidence="2 3">LMM-1653</strain>
    </source>
</reference>
<dbReference type="AlphaFoldDB" id="A0A4P7QIA8"/>
<dbReference type="EMBL" id="CP039247">
    <property type="protein sequence ID" value="QCB29405.1"/>
    <property type="molecule type" value="Genomic_DNA"/>
</dbReference>
<evidence type="ECO:0000313" key="2">
    <source>
        <dbReference type="EMBL" id="QCB29405.1"/>
    </source>
</evidence>
<feature type="region of interest" description="Disordered" evidence="1">
    <location>
        <begin position="18"/>
        <end position="43"/>
    </location>
</feature>
<name>A0A4P7QIA8_9CORY</name>
<gene>
    <name evidence="2" type="ORF">CENDO_10760</name>
</gene>
<organism evidence="2 3">
    <name type="scientific">Corynebacterium endometrii</name>
    <dbReference type="NCBI Taxonomy" id="2488819"/>
    <lineage>
        <taxon>Bacteria</taxon>
        <taxon>Bacillati</taxon>
        <taxon>Actinomycetota</taxon>
        <taxon>Actinomycetes</taxon>
        <taxon>Mycobacteriales</taxon>
        <taxon>Corynebacteriaceae</taxon>
        <taxon>Corynebacterium</taxon>
    </lineage>
</organism>